<comment type="caution">
    <text evidence="1">The sequence shown here is derived from an EMBL/GenBank/DDBJ whole genome shotgun (WGS) entry which is preliminary data.</text>
</comment>
<dbReference type="Proteomes" id="UP000183567">
    <property type="component" value="Unassembled WGS sequence"/>
</dbReference>
<dbReference type="AlphaFoldDB" id="A0A1J8PH47"/>
<accession>A0A1J8PH47</accession>
<protein>
    <submittedName>
        <fullName evidence="1">Uncharacterized protein</fullName>
    </submittedName>
</protein>
<organism evidence="1 2">
    <name type="scientific">Rhizopogon vesiculosus</name>
    <dbReference type="NCBI Taxonomy" id="180088"/>
    <lineage>
        <taxon>Eukaryota</taxon>
        <taxon>Fungi</taxon>
        <taxon>Dikarya</taxon>
        <taxon>Basidiomycota</taxon>
        <taxon>Agaricomycotina</taxon>
        <taxon>Agaricomycetes</taxon>
        <taxon>Agaricomycetidae</taxon>
        <taxon>Boletales</taxon>
        <taxon>Suillineae</taxon>
        <taxon>Rhizopogonaceae</taxon>
        <taxon>Rhizopogon</taxon>
    </lineage>
</organism>
<reference evidence="1 2" key="1">
    <citation type="submission" date="2016-03" db="EMBL/GenBank/DDBJ databases">
        <title>Comparative genomics of the ectomycorrhizal sister species Rhizopogon vinicolor and Rhizopogon vesiculosus (Basidiomycota: Boletales) reveals a divergence of the mating type B locus.</title>
        <authorList>
            <person name="Mujic A.B."/>
            <person name="Kuo A."/>
            <person name="Tritt A."/>
            <person name="Lipzen A."/>
            <person name="Chen C."/>
            <person name="Johnson J."/>
            <person name="Sharma A."/>
            <person name="Barry K."/>
            <person name="Grigoriev I.V."/>
            <person name="Spatafora J.W."/>
        </authorList>
    </citation>
    <scope>NUCLEOTIDE SEQUENCE [LARGE SCALE GENOMIC DNA]</scope>
    <source>
        <strain evidence="1 2">AM-OR11-056</strain>
    </source>
</reference>
<dbReference type="EMBL" id="LVVM01006503">
    <property type="protein sequence ID" value="OJA07911.1"/>
    <property type="molecule type" value="Genomic_DNA"/>
</dbReference>
<evidence type="ECO:0000313" key="1">
    <source>
        <dbReference type="EMBL" id="OJA07911.1"/>
    </source>
</evidence>
<proteinExistence type="predicted"/>
<dbReference type="STRING" id="180088.A0A1J8PH47"/>
<name>A0A1J8PH47_9AGAM</name>
<dbReference type="Gene3D" id="1.25.40.20">
    <property type="entry name" value="Ankyrin repeat-containing domain"/>
    <property type="match status" value="1"/>
</dbReference>
<dbReference type="OrthoDB" id="539213at2759"/>
<gene>
    <name evidence="1" type="ORF">AZE42_11288</name>
</gene>
<keyword evidence="2" id="KW-1185">Reference proteome</keyword>
<sequence>MLDQISETEIIGLPSSSFYPIRVSCGHANRHYMREYGDGNKKGLSQFGAYHPTATTFSPESVYLITDSVIQAVFATDLSLLYPLLFSPSFDPSPLDLGPALVNVPDLDGWSAIHYCVSVPNPSVEILDALYRACDDVSLFTTGEHCTPLHCLARLARVCDDIPESPQLLYQLTIHLIRDLCTPLATPDKGKETCIHVAAEHGECLDVLLAFLDCDITGTVRNLRNSRGRVHFSCSFL</sequence>
<dbReference type="InterPro" id="IPR036770">
    <property type="entry name" value="Ankyrin_rpt-contain_sf"/>
</dbReference>
<evidence type="ECO:0000313" key="2">
    <source>
        <dbReference type="Proteomes" id="UP000183567"/>
    </source>
</evidence>
<dbReference type="SUPFAM" id="SSF48403">
    <property type="entry name" value="Ankyrin repeat"/>
    <property type="match status" value="1"/>
</dbReference>